<reference evidence="1" key="2">
    <citation type="submission" date="2020-11" db="EMBL/GenBank/DDBJ databases">
        <authorList>
            <person name="McCartney M.A."/>
            <person name="Auch B."/>
            <person name="Kono T."/>
            <person name="Mallez S."/>
            <person name="Becker A."/>
            <person name="Gohl D.M."/>
            <person name="Silverstein K.A.T."/>
            <person name="Koren S."/>
            <person name="Bechman K.B."/>
            <person name="Herman A."/>
            <person name="Abrahante J.E."/>
            <person name="Garbe J."/>
        </authorList>
    </citation>
    <scope>NUCLEOTIDE SEQUENCE</scope>
    <source>
        <strain evidence="1">Duluth1</strain>
        <tissue evidence="1">Whole animal</tissue>
    </source>
</reference>
<dbReference type="EMBL" id="JAIWYP010000010">
    <property type="protein sequence ID" value="KAH3751242.1"/>
    <property type="molecule type" value="Genomic_DNA"/>
</dbReference>
<keyword evidence="2" id="KW-1185">Reference proteome</keyword>
<comment type="caution">
    <text evidence="1">The sequence shown here is derived from an EMBL/GenBank/DDBJ whole genome shotgun (WGS) entry which is preliminary data.</text>
</comment>
<accession>A0A9D4I910</accession>
<dbReference type="Proteomes" id="UP000828390">
    <property type="component" value="Unassembled WGS sequence"/>
</dbReference>
<dbReference type="AlphaFoldDB" id="A0A9D4I910"/>
<organism evidence="1 2">
    <name type="scientific">Dreissena polymorpha</name>
    <name type="common">Zebra mussel</name>
    <name type="synonym">Mytilus polymorpha</name>
    <dbReference type="NCBI Taxonomy" id="45954"/>
    <lineage>
        <taxon>Eukaryota</taxon>
        <taxon>Metazoa</taxon>
        <taxon>Spiralia</taxon>
        <taxon>Lophotrochozoa</taxon>
        <taxon>Mollusca</taxon>
        <taxon>Bivalvia</taxon>
        <taxon>Autobranchia</taxon>
        <taxon>Heteroconchia</taxon>
        <taxon>Euheterodonta</taxon>
        <taxon>Imparidentia</taxon>
        <taxon>Neoheterodontei</taxon>
        <taxon>Myida</taxon>
        <taxon>Dreissenoidea</taxon>
        <taxon>Dreissenidae</taxon>
        <taxon>Dreissena</taxon>
    </lineage>
</organism>
<feature type="non-terminal residue" evidence="1">
    <location>
        <position position="61"/>
    </location>
</feature>
<proteinExistence type="predicted"/>
<feature type="non-terminal residue" evidence="1">
    <location>
        <position position="1"/>
    </location>
</feature>
<sequence>CGNRILKACANSLDPDETPQNVASHQDPNSLEAVADTITIPEGGTLRLPCILPPKADENIT</sequence>
<evidence type="ECO:0000313" key="2">
    <source>
        <dbReference type="Proteomes" id="UP000828390"/>
    </source>
</evidence>
<gene>
    <name evidence="1" type="ORF">DPMN_185795</name>
</gene>
<name>A0A9D4I910_DREPO</name>
<protein>
    <submittedName>
        <fullName evidence="1">Uncharacterized protein</fullName>
    </submittedName>
</protein>
<evidence type="ECO:0000313" key="1">
    <source>
        <dbReference type="EMBL" id="KAH3751242.1"/>
    </source>
</evidence>
<reference evidence="1" key="1">
    <citation type="journal article" date="2019" name="bioRxiv">
        <title>The Genome of the Zebra Mussel, Dreissena polymorpha: A Resource for Invasive Species Research.</title>
        <authorList>
            <person name="McCartney M.A."/>
            <person name="Auch B."/>
            <person name="Kono T."/>
            <person name="Mallez S."/>
            <person name="Zhang Y."/>
            <person name="Obille A."/>
            <person name="Becker A."/>
            <person name="Abrahante J.E."/>
            <person name="Garbe J."/>
            <person name="Badalamenti J.P."/>
            <person name="Herman A."/>
            <person name="Mangelson H."/>
            <person name="Liachko I."/>
            <person name="Sullivan S."/>
            <person name="Sone E.D."/>
            <person name="Koren S."/>
            <person name="Silverstein K.A.T."/>
            <person name="Beckman K.B."/>
            <person name="Gohl D.M."/>
        </authorList>
    </citation>
    <scope>NUCLEOTIDE SEQUENCE</scope>
    <source>
        <strain evidence="1">Duluth1</strain>
        <tissue evidence="1">Whole animal</tissue>
    </source>
</reference>